<reference evidence="14 15" key="1">
    <citation type="journal article" date="2020" name="Nature">
        <title>Six reference-quality genomes reveal evolution of bat adaptations.</title>
        <authorList>
            <person name="Jebb D."/>
            <person name="Huang Z."/>
            <person name="Pippel M."/>
            <person name="Hughes G.M."/>
            <person name="Lavrichenko K."/>
            <person name="Devanna P."/>
            <person name="Winkler S."/>
            <person name="Jermiin L.S."/>
            <person name="Skirmuntt E.C."/>
            <person name="Katzourakis A."/>
            <person name="Burkitt-Gray L."/>
            <person name="Ray D.A."/>
            <person name="Sullivan K.A.M."/>
            <person name="Roscito J.G."/>
            <person name="Kirilenko B.M."/>
            <person name="Davalos L.M."/>
            <person name="Corthals A.P."/>
            <person name="Power M.L."/>
            <person name="Jones G."/>
            <person name="Ransome R.D."/>
            <person name="Dechmann D.K.N."/>
            <person name="Locatelli A.G."/>
            <person name="Puechmaille S.J."/>
            <person name="Fedrigo O."/>
            <person name="Jarvis E.D."/>
            <person name="Hiller M."/>
            <person name="Vernes S.C."/>
            <person name="Myers E.W."/>
            <person name="Teeling E.C."/>
        </authorList>
    </citation>
    <scope>NUCLEOTIDE SEQUENCE [LARGE SCALE GENOMIC DNA]</scope>
    <source>
        <strain evidence="14">MRhiFer1</strain>
        <tissue evidence="14">Lung</tissue>
    </source>
</reference>
<evidence type="ECO:0000259" key="12">
    <source>
        <dbReference type="PROSITE" id="PS50157"/>
    </source>
</evidence>
<dbReference type="PROSITE" id="PS50805">
    <property type="entry name" value="KRAB"/>
    <property type="match status" value="1"/>
</dbReference>
<evidence type="ECO:0000313" key="14">
    <source>
        <dbReference type="EMBL" id="KAF6289409.1"/>
    </source>
</evidence>
<evidence type="ECO:0000313" key="15">
    <source>
        <dbReference type="Proteomes" id="UP000585614"/>
    </source>
</evidence>
<feature type="domain" description="KRAB" evidence="13">
    <location>
        <begin position="76"/>
        <end position="147"/>
    </location>
</feature>
<dbReference type="GO" id="GO:0000978">
    <property type="term" value="F:RNA polymerase II cis-regulatory region sequence-specific DNA binding"/>
    <property type="evidence" value="ECO:0007669"/>
    <property type="project" value="TreeGrafter"/>
</dbReference>
<dbReference type="CDD" id="cd07765">
    <property type="entry name" value="KRAB_A-box"/>
    <property type="match status" value="1"/>
</dbReference>
<keyword evidence="6" id="KW-0862">Zinc</keyword>
<dbReference type="FunFam" id="3.30.160.60:FF:000642">
    <property type="entry name" value="Zinc finger with KRAB and SCAN domains 2"/>
    <property type="match status" value="1"/>
</dbReference>
<dbReference type="FunFam" id="3.30.160.60:FF:000737">
    <property type="entry name" value="Zinc finger protein 565"/>
    <property type="match status" value="1"/>
</dbReference>
<keyword evidence="7" id="KW-0805">Transcription regulation</keyword>
<keyword evidence="5 11" id="KW-0863">Zinc-finger</keyword>
<comment type="similarity">
    <text evidence="2">Belongs to the krueppel C2H2-type zinc-finger protein family.</text>
</comment>
<evidence type="ECO:0000256" key="4">
    <source>
        <dbReference type="ARBA" id="ARBA00022737"/>
    </source>
</evidence>
<feature type="domain" description="C2H2-type" evidence="12">
    <location>
        <begin position="448"/>
        <end position="475"/>
    </location>
</feature>
<dbReference type="SMART" id="SM00349">
    <property type="entry name" value="KRAB"/>
    <property type="match status" value="1"/>
</dbReference>
<dbReference type="FunFam" id="3.30.160.60:FF:000478">
    <property type="entry name" value="Zinc finger protein 133"/>
    <property type="match status" value="1"/>
</dbReference>
<feature type="domain" description="C2H2-type" evidence="12">
    <location>
        <begin position="532"/>
        <end position="556"/>
    </location>
</feature>
<dbReference type="SUPFAM" id="SSF109640">
    <property type="entry name" value="KRAB domain (Kruppel-associated box)"/>
    <property type="match status" value="1"/>
</dbReference>
<keyword evidence="4" id="KW-0677">Repeat</keyword>
<comment type="caution">
    <text evidence="14">The sequence shown here is derived from an EMBL/GenBank/DDBJ whole genome shotgun (WGS) entry which is preliminary data.</text>
</comment>
<dbReference type="EMBL" id="JACAGC010000022">
    <property type="protein sequence ID" value="KAF6289409.1"/>
    <property type="molecule type" value="Genomic_DNA"/>
</dbReference>
<comment type="subcellular location">
    <subcellularLocation>
        <location evidence="1">Nucleus</location>
    </subcellularLocation>
</comment>
<dbReference type="PROSITE" id="PS50157">
    <property type="entry name" value="ZINC_FINGER_C2H2_2"/>
    <property type="match status" value="10"/>
</dbReference>
<accession>A0A7J7SLV8</accession>
<dbReference type="InterPro" id="IPR036236">
    <property type="entry name" value="Znf_C2H2_sf"/>
</dbReference>
<dbReference type="PANTHER" id="PTHR23235:SF178">
    <property type="entry name" value="C2H2-TYPE DOMAIN-CONTAINING PROTEIN-RELATED"/>
    <property type="match status" value="1"/>
</dbReference>
<feature type="domain" description="C2H2-type" evidence="12">
    <location>
        <begin position="364"/>
        <end position="391"/>
    </location>
</feature>
<organism evidence="14 15">
    <name type="scientific">Rhinolophus ferrumequinum</name>
    <name type="common">Greater horseshoe bat</name>
    <dbReference type="NCBI Taxonomy" id="59479"/>
    <lineage>
        <taxon>Eukaryota</taxon>
        <taxon>Metazoa</taxon>
        <taxon>Chordata</taxon>
        <taxon>Craniata</taxon>
        <taxon>Vertebrata</taxon>
        <taxon>Euteleostomi</taxon>
        <taxon>Mammalia</taxon>
        <taxon>Eutheria</taxon>
        <taxon>Laurasiatheria</taxon>
        <taxon>Chiroptera</taxon>
        <taxon>Yinpterochiroptera</taxon>
        <taxon>Rhinolophoidea</taxon>
        <taxon>Rhinolophidae</taxon>
        <taxon>Rhinolophinae</taxon>
        <taxon>Rhinolophus</taxon>
    </lineage>
</organism>
<dbReference type="Pfam" id="PF01352">
    <property type="entry name" value="KRAB"/>
    <property type="match status" value="1"/>
</dbReference>
<dbReference type="FunFam" id="3.30.160.60:FF:002254">
    <property type="entry name" value="Zinc finger protein 540"/>
    <property type="match status" value="3"/>
</dbReference>
<evidence type="ECO:0000256" key="7">
    <source>
        <dbReference type="ARBA" id="ARBA00023015"/>
    </source>
</evidence>
<feature type="domain" description="C2H2-type" evidence="12">
    <location>
        <begin position="420"/>
        <end position="447"/>
    </location>
</feature>
<keyword evidence="3" id="KW-0479">Metal-binding</keyword>
<dbReference type="PROSITE" id="PS00028">
    <property type="entry name" value="ZINC_FINGER_C2H2_1"/>
    <property type="match status" value="10"/>
</dbReference>
<keyword evidence="8" id="KW-0238">DNA-binding</keyword>
<dbReference type="GO" id="GO:0008270">
    <property type="term" value="F:zinc ion binding"/>
    <property type="evidence" value="ECO:0007669"/>
    <property type="project" value="UniProtKB-KW"/>
</dbReference>
<dbReference type="GO" id="GO:0005634">
    <property type="term" value="C:nucleus"/>
    <property type="evidence" value="ECO:0007669"/>
    <property type="project" value="UniProtKB-SubCell"/>
</dbReference>
<sequence length="556" mass="62244">MVGGGVILEVTGKRTRGPLGDGLRQPPAQAQSGLLAVAACSVTSGTVCRGSDCSCKSPEEEGMTPGFLDAGAPEQVTFEDVVVDFTQEEWGQLEPAQRTLYRDVMLETFGLLVSVGHWLPKPAVISLLKLEAEPSAMDEGVPRGMCTGLETRSKPKLSAPKQDICEELFNGVLVGSFLWDGQWCSKGEDAAGPWEQSHENLDGCMLQVAFTPVRTSVEEQQLGNGFGENTCLSPHLPWAPTEPVIPEIQGSHMWGTHGKRENPDSKLKVQQKTYAKEKPYTCKKCGKTFSHSSIFIEHQQSHTGERFYECHECGKAFQNSSAFTKHQRIHTGEKPYKCIQCGRTFRHNSSLSHHKRTHTGEKPYECSQCGKAFRHSTHLIQHQRIHTGEKPYECSDCGRAFSHSSSLNNHQRIHTGEKPYECNECGRAFRQLASLIQHQRIHTGEKPYECNECGRAFSQSSLLIEHQRIHTKEKPYGCNECGKSFSHSSSLSQHERTHTGEKPYECRDCGKSFKQSTHLTQHRRIHTGEKPYKCRVCEKAFTHSSSLTKHQRTHTV</sequence>
<dbReference type="Pfam" id="PF00096">
    <property type="entry name" value="zf-C2H2"/>
    <property type="match status" value="10"/>
</dbReference>
<evidence type="ECO:0000256" key="2">
    <source>
        <dbReference type="ARBA" id="ARBA00006991"/>
    </source>
</evidence>
<feature type="domain" description="C2H2-type" evidence="12">
    <location>
        <begin position="280"/>
        <end position="307"/>
    </location>
</feature>
<evidence type="ECO:0000256" key="5">
    <source>
        <dbReference type="ARBA" id="ARBA00022771"/>
    </source>
</evidence>
<dbReference type="AlphaFoldDB" id="A0A7J7SLV8"/>
<dbReference type="InterPro" id="IPR013087">
    <property type="entry name" value="Znf_C2H2_type"/>
</dbReference>
<dbReference type="Gene3D" id="6.10.140.140">
    <property type="match status" value="1"/>
</dbReference>
<evidence type="ECO:0000256" key="3">
    <source>
        <dbReference type="ARBA" id="ARBA00022723"/>
    </source>
</evidence>
<dbReference type="FunFam" id="3.30.160.60:FF:001373">
    <property type="entry name" value="Zinc finger protein 135"/>
    <property type="match status" value="1"/>
</dbReference>
<dbReference type="Proteomes" id="UP000585614">
    <property type="component" value="Unassembled WGS sequence"/>
</dbReference>
<protein>
    <submittedName>
        <fullName evidence="14">Zinc finger protein 135</fullName>
    </submittedName>
</protein>
<dbReference type="GO" id="GO:0000981">
    <property type="term" value="F:DNA-binding transcription factor activity, RNA polymerase II-specific"/>
    <property type="evidence" value="ECO:0007669"/>
    <property type="project" value="TreeGrafter"/>
</dbReference>
<keyword evidence="10" id="KW-0539">Nucleus</keyword>
<dbReference type="FunFam" id="3.30.160.60:FF:002090">
    <property type="entry name" value="Zinc finger protein 473"/>
    <property type="match status" value="1"/>
</dbReference>
<dbReference type="FunFam" id="3.30.160.60:FF:002343">
    <property type="entry name" value="Zinc finger protein 33A"/>
    <property type="match status" value="1"/>
</dbReference>
<name>A0A7J7SLV8_RHIFE</name>
<evidence type="ECO:0000259" key="13">
    <source>
        <dbReference type="PROSITE" id="PS50805"/>
    </source>
</evidence>
<evidence type="ECO:0000256" key="8">
    <source>
        <dbReference type="ARBA" id="ARBA00023125"/>
    </source>
</evidence>
<feature type="domain" description="C2H2-type" evidence="12">
    <location>
        <begin position="504"/>
        <end position="531"/>
    </location>
</feature>
<dbReference type="FunFam" id="3.30.160.60:FF:000608">
    <property type="entry name" value="zinc finger protein 286A isoform X1"/>
    <property type="match status" value="1"/>
</dbReference>
<proteinExistence type="inferred from homology"/>
<feature type="domain" description="C2H2-type" evidence="12">
    <location>
        <begin position="392"/>
        <end position="419"/>
    </location>
</feature>
<feature type="domain" description="C2H2-type" evidence="12">
    <location>
        <begin position="308"/>
        <end position="335"/>
    </location>
</feature>
<feature type="domain" description="C2H2-type" evidence="12">
    <location>
        <begin position="336"/>
        <end position="363"/>
    </location>
</feature>
<dbReference type="SUPFAM" id="SSF57667">
    <property type="entry name" value="beta-beta-alpha zinc fingers"/>
    <property type="match status" value="6"/>
</dbReference>
<evidence type="ECO:0000256" key="11">
    <source>
        <dbReference type="PROSITE-ProRule" id="PRU00042"/>
    </source>
</evidence>
<evidence type="ECO:0000256" key="1">
    <source>
        <dbReference type="ARBA" id="ARBA00004123"/>
    </source>
</evidence>
<evidence type="ECO:0000256" key="10">
    <source>
        <dbReference type="ARBA" id="ARBA00023242"/>
    </source>
</evidence>
<dbReference type="InterPro" id="IPR036051">
    <property type="entry name" value="KRAB_dom_sf"/>
</dbReference>
<dbReference type="Gene3D" id="3.30.160.60">
    <property type="entry name" value="Classic Zinc Finger"/>
    <property type="match status" value="10"/>
</dbReference>
<feature type="domain" description="C2H2-type" evidence="12">
    <location>
        <begin position="476"/>
        <end position="503"/>
    </location>
</feature>
<dbReference type="SMART" id="SM00355">
    <property type="entry name" value="ZnF_C2H2"/>
    <property type="match status" value="10"/>
</dbReference>
<dbReference type="PANTHER" id="PTHR23235">
    <property type="entry name" value="KRUEPPEL-LIKE TRANSCRIPTION FACTOR"/>
    <property type="match status" value="1"/>
</dbReference>
<dbReference type="InterPro" id="IPR001909">
    <property type="entry name" value="KRAB"/>
</dbReference>
<evidence type="ECO:0000256" key="6">
    <source>
        <dbReference type="ARBA" id="ARBA00022833"/>
    </source>
</evidence>
<gene>
    <name evidence="14" type="ORF">mRhiFer1_018709</name>
</gene>
<evidence type="ECO:0000256" key="9">
    <source>
        <dbReference type="ARBA" id="ARBA00023163"/>
    </source>
</evidence>
<keyword evidence="9" id="KW-0804">Transcription</keyword>